<evidence type="ECO:0000313" key="1">
    <source>
        <dbReference type="EMBL" id="KAF6017562.1"/>
    </source>
</evidence>
<dbReference type="AlphaFoldDB" id="A0A7J7IUE4"/>
<dbReference type="EMBL" id="VXIV02003379">
    <property type="protein sequence ID" value="KAF6017562.1"/>
    <property type="molecule type" value="Genomic_DNA"/>
</dbReference>
<protein>
    <submittedName>
        <fullName evidence="1">Uncharacterized protein</fullName>
    </submittedName>
</protein>
<accession>A0A7J7IUE4</accession>
<keyword evidence="2" id="KW-1185">Reference proteome</keyword>
<organism evidence="1 2">
    <name type="scientific">Bugula neritina</name>
    <name type="common">Brown bryozoan</name>
    <name type="synonym">Sertularia neritina</name>
    <dbReference type="NCBI Taxonomy" id="10212"/>
    <lineage>
        <taxon>Eukaryota</taxon>
        <taxon>Metazoa</taxon>
        <taxon>Spiralia</taxon>
        <taxon>Lophotrochozoa</taxon>
        <taxon>Bryozoa</taxon>
        <taxon>Gymnolaemata</taxon>
        <taxon>Cheilostomatida</taxon>
        <taxon>Flustrina</taxon>
        <taxon>Buguloidea</taxon>
        <taxon>Bugulidae</taxon>
        <taxon>Bugula</taxon>
    </lineage>
</organism>
<reference evidence="1" key="1">
    <citation type="submission" date="2020-06" db="EMBL/GenBank/DDBJ databases">
        <title>Draft genome of Bugula neritina, a colonial animal packing powerful symbionts and potential medicines.</title>
        <authorList>
            <person name="Rayko M."/>
        </authorList>
    </citation>
    <scope>NUCLEOTIDE SEQUENCE [LARGE SCALE GENOMIC DNA]</scope>
    <source>
        <strain evidence="1">Kwan_BN1</strain>
    </source>
</reference>
<comment type="caution">
    <text evidence="1">The sequence shown here is derived from an EMBL/GenBank/DDBJ whole genome shotgun (WGS) entry which is preliminary data.</text>
</comment>
<name>A0A7J7IUE4_BUGNE</name>
<dbReference type="Proteomes" id="UP000593567">
    <property type="component" value="Unassembled WGS sequence"/>
</dbReference>
<proteinExistence type="predicted"/>
<gene>
    <name evidence="1" type="ORF">EB796_024129</name>
</gene>
<evidence type="ECO:0000313" key="2">
    <source>
        <dbReference type="Proteomes" id="UP000593567"/>
    </source>
</evidence>
<sequence length="68" mass="7840">MHKLSFNGKALCRYHFTQEQTMKMTEGPFTIHRIKTENLEFVTNIALQIKSKKKRIEDNRCVGEGVGG</sequence>